<dbReference type="AlphaFoldDB" id="A0A1H4EM34"/>
<dbReference type="STRING" id="152573.SAMN04488051_107122"/>
<organism evidence="2 3">
    <name type="scientific">Alkalimonas amylolytica</name>
    <dbReference type="NCBI Taxonomy" id="152573"/>
    <lineage>
        <taxon>Bacteria</taxon>
        <taxon>Pseudomonadati</taxon>
        <taxon>Pseudomonadota</taxon>
        <taxon>Gammaproteobacteria</taxon>
        <taxon>Alkalimonas</taxon>
    </lineage>
</organism>
<evidence type="ECO:0000313" key="2">
    <source>
        <dbReference type="EMBL" id="SEA85899.1"/>
    </source>
</evidence>
<proteinExistence type="predicted"/>
<dbReference type="InterPro" id="IPR002740">
    <property type="entry name" value="EVE_domain"/>
</dbReference>
<evidence type="ECO:0000259" key="1">
    <source>
        <dbReference type="Pfam" id="PF01878"/>
    </source>
</evidence>
<dbReference type="CDD" id="cd21133">
    <property type="entry name" value="EVE"/>
    <property type="match status" value="1"/>
</dbReference>
<accession>A0A1H4EM34</accession>
<name>A0A1H4EM34_ALKAM</name>
<dbReference type="EMBL" id="FNRM01000007">
    <property type="protein sequence ID" value="SEA85899.1"/>
    <property type="molecule type" value="Genomic_DNA"/>
</dbReference>
<dbReference type="PANTHER" id="PTHR14087:SF7">
    <property type="entry name" value="THYMOCYTE NUCLEAR PROTEIN 1"/>
    <property type="match status" value="1"/>
</dbReference>
<dbReference type="InterPro" id="IPR015947">
    <property type="entry name" value="PUA-like_sf"/>
</dbReference>
<dbReference type="SUPFAM" id="SSF88697">
    <property type="entry name" value="PUA domain-like"/>
    <property type="match status" value="1"/>
</dbReference>
<dbReference type="RefSeq" id="WP_091343999.1">
    <property type="nucleotide sequence ID" value="NZ_FNRM01000007.1"/>
</dbReference>
<protein>
    <submittedName>
        <fullName evidence="2">Predicted RNA-binding protein, contains PUA-like domain</fullName>
    </submittedName>
</protein>
<reference evidence="2 3" key="1">
    <citation type="submission" date="2016-10" db="EMBL/GenBank/DDBJ databases">
        <authorList>
            <person name="de Groot N.N."/>
        </authorList>
    </citation>
    <scope>NUCLEOTIDE SEQUENCE [LARGE SCALE GENOMIC DNA]</scope>
    <source>
        <strain evidence="2 3">CGMCC 1.3430</strain>
    </source>
</reference>
<dbReference type="Pfam" id="PF01878">
    <property type="entry name" value="EVE"/>
    <property type="match status" value="1"/>
</dbReference>
<feature type="domain" description="EVE" evidence="1">
    <location>
        <begin position="2"/>
        <end position="150"/>
    </location>
</feature>
<dbReference type="Gene3D" id="3.10.590.10">
    <property type="entry name" value="ph1033 like domains"/>
    <property type="match status" value="1"/>
</dbReference>
<keyword evidence="3" id="KW-1185">Reference proteome</keyword>
<dbReference type="Proteomes" id="UP000198773">
    <property type="component" value="Unassembled WGS sequence"/>
</dbReference>
<dbReference type="InterPro" id="IPR052181">
    <property type="entry name" value="5hmC_binding"/>
</dbReference>
<dbReference type="InterPro" id="IPR047197">
    <property type="entry name" value="THYN1-like_EVE"/>
</dbReference>
<gene>
    <name evidence="2" type="ORF">SAMN04488051_107122</name>
</gene>
<dbReference type="OrthoDB" id="9791347at2"/>
<evidence type="ECO:0000313" key="3">
    <source>
        <dbReference type="Proteomes" id="UP000198773"/>
    </source>
</evidence>
<sequence>MAYWLFKTEPDELSIDDLAVEPERNFLWDGVRNYQARNFLRDQVQLGDKVFIYHSSCKPPGIAGIARITKAAYPDPTQFQPNSSYFDAKSNPAAPRWIAVDVKFEQKFDLILTLDKLKKIGTLNQMPLVRKGNRLSVMPVTDDEWCTILSLTALSNQD</sequence>
<dbReference type="PANTHER" id="PTHR14087">
    <property type="entry name" value="THYMOCYTE NUCLEAR PROTEIN 1"/>
    <property type="match status" value="1"/>
</dbReference>